<evidence type="ECO:0000256" key="6">
    <source>
        <dbReference type="SAM" id="Phobius"/>
    </source>
</evidence>
<feature type="transmembrane region" description="Helical" evidence="6">
    <location>
        <begin position="45"/>
        <end position="70"/>
    </location>
</feature>
<feature type="transmembrane region" description="Helical" evidence="6">
    <location>
        <begin position="420"/>
        <end position="445"/>
    </location>
</feature>
<dbReference type="GO" id="GO:0005886">
    <property type="term" value="C:plasma membrane"/>
    <property type="evidence" value="ECO:0007669"/>
    <property type="project" value="TreeGrafter"/>
</dbReference>
<evidence type="ECO:0000259" key="7">
    <source>
        <dbReference type="PROSITE" id="PS50850"/>
    </source>
</evidence>
<dbReference type="Pfam" id="PF07690">
    <property type="entry name" value="MFS_1"/>
    <property type="match status" value="1"/>
</dbReference>
<evidence type="ECO:0000256" key="3">
    <source>
        <dbReference type="ARBA" id="ARBA00022989"/>
    </source>
</evidence>
<feature type="transmembrane region" description="Helical" evidence="6">
    <location>
        <begin position="114"/>
        <end position="131"/>
    </location>
</feature>
<evidence type="ECO:0000256" key="5">
    <source>
        <dbReference type="SAM" id="MobiDB-lite"/>
    </source>
</evidence>
<dbReference type="EMBL" id="MU032351">
    <property type="protein sequence ID" value="KAF3761845.1"/>
    <property type="molecule type" value="Genomic_DNA"/>
</dbReference>
<feature type="transmembrane region" description="Helical" evidence="6">
    <location>
        <begin position="367"/>
        <end position="385"/>
    </location>
</feature>
<dbReference type="InterPro" id="IPR011701">
    <property type="entry name" value="MFS"/>
</dbReference>
<dbReference type="CDD" id="cd17323">
    <property type="entry name" value="MFS_Tpo1_MDR_like"/>
    <property type="match status" value="1"/>
</dbReference>
<dbReference type="GO" id="GO:0022857">
    <property type="term" value="F:transmembrane transporter activity"/>
    <property type="evidence" value="ECO:0007669"/>
    <property type="project" value="InterPro"/>
</dbReference>
<dbReference type="GeneID" id="63834917"/>
<feature type="transmembrane region" description="Helical" evidence="6">
    <location>
        <begin position="457"/>
        <end position="476"/>
    </location>
</feature>
<feature type="transmembrane region" description="Helical" evidence="6">
    <location>
        <begin position="82"/>
        <end position="102"/>
    </location>
</feature>
<dbReference type="OrthoDB" id="9986881at2759"/>
<dbReference type="AlphaFoldDB" id="A0A9P4XW31"/>
<proteinExistence type="predicted"/>
<dbReference type="Proteomes" id="UP000803844">
    <property type="component" value="Unassembled WGS sequence"/>
</dbReference>
<dbReference type="InterPro" id="IPR036259">
    <property type="entry name" value="MFS_trans_sf"/>
</dbReference>
<feature type="transmembrane region" description="Helical" evidence="6">
    <location>
        <begin position="174"/>
        <end position="196"/>
    </location>
</feature>
<keyword evidence="3 6" id="KW-1133">Transmembrane helix</keyword>
<dbReference type="SUPFAM" id="SSF103473">
    <property type="entry name" value="MFS general substrate transporter"/>
    <property type="match status" value="1"/>
</dbReference>
<dbReference type="PROSITE" id="PS50850">
    <property type="entry name" value="MFS"/>
    <property type="match status" value="1"/>
</dbReference>
<evidence type="ECO:0000256" key="1">
    <source>
        <dbReference type="ARBA" id="ARBA00004141"/>
    </source>
</evidence>
<evidence type="ECO:0000313" key="9">
    <source>
        <dbReference type="Proteomes" id="UP000803844"/>
    </source>
</evidence>
<accession>A0A9P4XW31</accession>
<reference evidence="8" key="1">
    <citation type="journal article" date="2020" name="Phytopathology">
        <title>Genome sequence of the chestnut blight fungus Cryphonectria parasitica EP155: A fundamental resource for an archetypical invasive plant pathogen.</title>
        <authorList>
            <person name="Crouch J.A."/>
            <person name="Dawe A."/>
            <person name="Aerts A."/>
            <person name="Barry K."/>
            <person name="Churchill A.C.L."/>
            <person name="Grimwood J."/>
            <person name="Hillman B."/>
            <person name="Milgroom M.G."/>
            <person name="Pangilinan J."/>
            <person name="Smith M."/>
            <person name="Salamov A."/>
            <person name="Schmutz J."/>
            <person name="Yadav J."/>
            <person name="Grigoriev I.V."/>
            <person name="Nuss D."/>
        </authorList>
    </citation>
    <scope>NUCLEOTIDE SEQUENCE</scope>
    <source>
        <strain evidence="8">EP155</strain>
    </source>
</reference>
<dbReference type="Gene3D" id="1.20.1250.20">
    <property type="entry name" value="MFS general substrate transporter like domains"/>
    <property type="match status" value="1"/>
</dbReference>
<comment type="subcellular location">
    <subcellularLocation>
        <location evidence="1">Membrane</location>
        <topology evidence="1">Multi-pass membrane protein</topology>
    </subcellularLocation>
</comment>
<dbReference type="RefSeq" id="XP_040772824.1">
    <property type="nucleotide sequence ID" value="XM_040917788.1"/>
</dbReference>
<organism evidence="8 9">
    <name type="scientific">Cryphonectria parasitica (strain ATCC 38755 / EP155)</name>
    <dbReference type="NCBI Taxonomy" id="660469"/>
    <lineage>
        <taxon>Eukaryota</taxon>
        <taxon>Fungi</taxon>
        <taxon>Dikarya</taxon>
        <taxon>Ascomycota</taxon>
        <taxon>Pezizomycotina</taxon>
        <taxon>Sordariomycetes</taxon>
        <taxon>Sordariomycetidae</taxon>
        <taxon>Diaporthales</taxon>
        <taxon>Cryphonectriaceae</taxon>
        <taxon>Cryphonectria-Endothia species complex</taxon>
        <taxon>Cryphonectria</taxon>
    </lineage>
</organism>
<gene>
    <name evidence="8" type="ORF">M406DRAFT_266126</name>
</gene>
<evidence type="ECO:0000313" key="8">
    <source>
        <dbReference type="EMBL" id="KAF3761845.1"/>
    </source>
</evidence>
<evidence type="ECO:0000256" key="2">
    <source>
        <dbReference type="ARBA" id="ARBA00022692"/>
    </source>
</evidence>
<feature type="domain" description="Major facilitator superfamily (MFS) profile" evidence="7">
    <location>
        <begin position="47"/>
        <end position="493"/>
    </location>
</feature>
<keyword evidence="2 6" id="KW-0812">Transmembrane</keyword>
<sequence length="493" mass="52865">MCEKTSMGMGKPLPPPLPDVEEYTVEYEGEDDPDHPFNWSRSTKLFTSFLVCAGTFIVSFSSAVFAPAIPSASRDLDTSTEVATLGTTLFVLGFAAGPLLWAPGSELHGRRWPLAAALVLGGILSIAAASATNMQTLLVCRFFAGACGASQLTVVPGVLADLYDNAHRGVAVQLYALTVFGGPFLAAPVGGFIVAAAGGSGQAALWRWTLYVPGILSLVDGVASVFFLRETYAPVLLAGKAVALRRRTGIWGIHARHERVEVDAAVLAETYLAQPLRMLASEPIVLLVSLYMSFIYGLVYCLLEAYPVVFESTYGMEPGISGLPFLAVLLGVVLGVCYILSHLGSYRRKLAENKNVPVPEWRLRPTLLGGPVFAVGIFWFGWTGFTAKIHWAVPTIAGVFIGFGVLCVFLPCFNYLIDAYLPLAASTVAANIILRSTVAAAFPLFSKQMFEGMGVQWAGTLLGCLAAAMIPIPYLFRVYGARVRGKSRLLQSM</sequence>
<dbReference type="FunFam" id="1.20.1250.20:FF:000011">
    <property type="entry name" value="MFS multidrug transporter, putative"/>
    <property type="match status" value="1"/>
</dbReference>
<feature type="transmembrane region" description="Helical" evidence="6">
    <location>
        <begin position="143"/>
        <end position="162"/>
    </location>
</feature>
<name>A0A9P4XW31_CRYP1</name>
<protein>
    <submittedName>
        <fullName evidence="8">MFS general substrate transporter</fullName>
    </submittedName>
</protein>
<feature type="transmembrane region" description="Helical" evidence="6">
    <location>
        <begin position="284"/>
        <end position="303"/>
    </location>
</feature>
<feature type="transmembrane region" description="Helical" evidence="6">
    <location>
        <begin position="391"/>
        <end position="413"/>
    </location>
</feature>
<dbReference type="PANTHER" id="PTHR23502">
    <property type="entry name" value="MAJOR FACILITATOR SUPERFAMILY"/>
    <property type="match status" value="1"/>
</dbReference>
<comment type="caution">
    <text evidence="8">The sequence shown here is derived from an EMBL/GenBank/DDBJ whole genome shotgun (WGS) entry which is preliminary data.</text>
</comment>
<keyword evidence="4 6" id="KW-0472">Membrane</keyword>
<dbReference type="PANTHER" id="PTHR23502:SF138">
    <property type="entry name" value="MAJOR FACILITATOR SUPERFAMILY (MFS) PROFILE DOMAIN-CONTAINING PROTEIN-RELATED"/>
    <property type="match status" value="1"/>
</dbReference>
<feature type="region of interest" description="Disordered" evidence="5">
    <location>
        <begin position="1"/>
        <end position="20"/>
    </location>
</feature>
<dbReference type="InterPro" id="IPR020846">
    <property type="entry name" value="MFS_dom"/>
</dbReference>
<evidence type="ECO:0000256" key="4">
    <source>
        <dbReference type="ARBA" id="ARBA00023136"/>
    </source>
</evidence>
<feature type="transmembrane region" description="Helical" evidence="6">
    <location>
        <begin position="323"/>
        <end position="346"/>
    </location>
</feature>
<keyword evidence="9" id="KW-1185">Reference proteome</keyword>